<dbReference type="Pfam" id="PF23069">
    <property type="entry name" value="DUF7042"/>
    <property type="match status" value="1"/>
</dbReference>
<evidence type="ECO:0000313" key="6">
    <source>
        <dbReference type="RefSeq" id="XP_022320716.1"/>
    </source>
</evidence>
<name>A0A8B8D1Q9_CRAVI</name>
<keyword evidence="5" id="KW-1185">Reference proteome</keyword>
<feature type="compositionally biased region" description="Polar residues" evidence="1">
    <location>
        <begin position="553"/>
        <end position="563"/>
    </location>
</feature>
<protein>
    <submittedName>
        <fullName evidence="6">Uncharacterized protein LOC111122961 isoform X2</fullName>
    </submittedName>
</protein>
<dbReference type="OrthoDB" id="6150115at2759"/>
<dbReference type="Proteomes" id="UP000694844">
    <property type="component" value="Chromosome 3"/>
</dbReference>
<keyword evidence="2" id="KW-1133">Transmembrane helix</keyword>
<keyword evidence="2" id="KW-0812">Transmembrane</keyword>
<feature type="domain" description="DUF7042" evidence="4">
    <location>
        <begin position="164"/>
        <end position="269"/>
    </location>
</feature>
<evidence type="ECO:0000256" key="2">
    <source>
        <dbReference type="SAM" id="Phobius"/>
    </source>
</evidence>
<feature type="signal peptide" evidence="3">
    <location>
        <begin position="1"/>
        <end position="18"/>
    </location>
</feature>
<evidence type="ECO:0000313" key="5">
    <source>
        <dbReference type="Proteomes" id="UP000694844"/>
    </source>
</evidence>
<evidence type="ECO:0000259" key="4">
    <source>
        <dbReference type="Pfam" id="PF23069"/>
    </source>
</evidence>
<feature type="region of interest" description="Disordered" evidence="1">
    <location>
        <begin position="527"/>
        <end position="564"/>
    </location>
</feature>
<proteinExistence type="predicted"/>
<dbReference type="AlphaFoldDB" id="A0A8B8D1Q9"/>
<evidence type="ECO:0000256" key="3">
    <source>
        <dbReference type="SAM" id="SignalP"/>
    </source>
</evidence>
<reference evidence="6" key="1">
    <citation type="submission" date="2025-08" db="UniProtKB">
        <authorList>
            <consortium name="RefSeq"/>
        </authorList>
    </citation>
    <scope>IDENTIFICATION</scope>
    <source>
        <tissue evidence="6">Whole sample</tissue>
    </source>
</reference>
<accession>A0A8B8D1Q9</accession>
<feature type="compositionally biased region" description="Basic and acidic residues" evidence="1">
    <location>
        <begin position="529"/>
        <end position="544"/>
    </location>
</feature>
<dbReference type="RefSeq" id="XP_022320716.1">
    <property type="nucleotide sequence ID" value="XM_022465008.1"/>
</dbReference>
<keyword evidence="2" id="KW-0472">Membrane</keyword>
<feature type="chain" id="PRO_5034106670" evidence="3">
    <location>
        <begin position="19"/>
        <end position="623"/>
    </location>
</feature>
<evidence type="ECO:0000256" key="1">
    <source>
        <dbReference type="SAM" id="MobiDB-lite"/>
    </source>
</evidence>
<sequence>MSIRSWLVIVLSLAYAEGTCVFPGNFWSSSGIDSWYDSHQGTLNFTSTTLSGWQVWTIGAFTFTCDTADQTYYVLRSEEFTYLGLNLEAFLCLRMTEQSSNKYTYDTPTTQLSDAGNERIKIFLKDDKKVVSVITDFCDASNATDLTQHIMVKEGGIDGAKITCPSQLQMMWNYTYDSGSGNVCGDAYLDVCTDTNLMDFDYSKCTQTQAYSTTGHLYCLHSSTVGSYTHLYVYNTDTTTDESTTYRFTCYIMSSDGDNIYMSQNPKDCPPNGNSTYADSNGALVVLTSLSSCPTDPVSETYSATVEIVLGLLAFLIVIAIVIALVYYCYKRKKRLEAEAQKKREEEERQARIEREKKERMRMERAALTPTLDLGLPDDSVFDITRLFYEEEEPVTPTKVDTDLNERLIDRDTDRPFKNDDFMDEYKLRQMLKQSRKERLKPKKRSRYDKIDLSKIDSKTKNRWEIHKMLAAASRSHARAVADGDTSLGSSPFRSTGSKTSLYTKHASKKDVPNFLQYASNMLVLHLKNNKEPKKEKSNKKSDRVNGWYPISSPGQRQETKSPLSWKDILENSYHLEDYSEYARVPKGNGGILPSRKHRKVAVAELDHEIDPEIVKSKWNQRK</sequence>
<dbReference type="GeneID" id="111122961"/>
<gene>
    <name evidence="6" type="primary">LOC111122961</name>
</gene>
<feature type="transmembrane region" description="Helical" evidence="2">
    <location>
        <begin position="308"/>
        <end position="330"/>
    </location>
</feature>
<organism evidence="5 6">
    <name type="scientific">Crassostrea virginica</name>
    <name type="common">Eastern oyster</name>
    <dbReference type="NCBI Taxonomy" id="6565"/>
    <lineage>
        <taxon>Eukaryota</taxon>
        <taxon>Metazoa</taxon>
        <taxon>Spiralia</taxon>
        <taxon>Lophotrochozoa</taxon>
        <taxon>Mollusca</taxon>
        <taxon>Bivalvia</taxon>
        <taxon>Autobranchia</taxon>
        <taxon>Pteriomorphia</taxon>
        <taxon>Ostreida</taxon>
        <taxon>Ostreoidea</taxon>
        <taxon>Ostreidae</taxon>
        <taxon>Crassostrea</taxon>
    </lineage>
</organism>
<feature type="region of interest" description="Disordered" evidence="1">
    <location>
        <begin position="339"/>
        <end position="358"/>
    </location>
</feature>
<dbReference type="CDD" id="cd22249">
    <property type="entry name" value="UDM1_RNF168_RNF169-like"/>
    <property type="match status" value="1"/>
</dbReference>
<keyword evidence="3" id="KW-0732">Signal</keyword>
<dbReference type="InterPro" id="IPR055470">
    <property type="entry name" value="DUF7042"/>
</dbReference>